<dbReference type="Gene3D" id="1.10.340.30">
    <property type="entry name" value="Hypothetical protein, domain 2"/>
    <property type="match status" value="1"/>
</dbReference>
<dbReference type="eggNOG" id="COG0122">
    <property type="taxonomic scope" value="Bacteria"/>
</dbReference>
<protein>
    <recommendedName>
        <fullName evidence="2">DNA-3-methyladenine glycosylase II</fullName>
        <ecNumber evidence="2">3.2.2.21</ecNumber>
    </recommendedName>
</protein>
<reference evidence="7 8" key="1">
    <citation type="journal article" date="2014" name="Antonie Van Leeuwenhoek">
        <title>Hyphomonas beringensis sp. nov. and Hyphomonas chukchiensis sp. nov., isolated from surface seawater of the Bering Sea and Chukchi Sea.</title>
        <authorList>
            <person name="Li C."/>
            <person name="Lai Q."/>
            <person name="Li G."/>
            <person name="Dong C."/>
            <person name="Wang J."/>
            <person name="Liao Y."/>
            <person name="Shao Z."/>
        </authorList>
    </citation>
    <scope>NUCLEOTIDE SEQUENCE [LARGE SCALE GENOMIC DNA]</scope>
    <source>
        <strain evidence="7 8">22II1-22F38</strain>
    </source>
</reference>
<dbReference type="SUPFAM" id="SSF48150">
    <property type="entry name" value="DNA-glycosylase"/>
    <property type="match status" value="1"/>
</dbReference>
<dbReference type="InterPro" id="IPR011257">
    <property type="entry name" value="DNA_glycosylase"/>
</dbReference>
<evidence type="ECO:0000259" key="5">
    <source>
        <dbReference type="SMART" id="SM00478"/>
    </source>
</evidence>
<dbReference type="GO" id="GO:0006307">
    <property type="term" value="P:DNA alkylation repair"/>
    <property type="evidence" value="ECO:0007669"/>
    <property type="project" value="TreeGrafter"/>
</dbReference>
<keyword evidence="8" id="KW-1185">Reference proteome</keyword>
<gene>
    <name evidence="6" type="ORF">DCG65_09545</name>
    <name evidence="7" type="ORF">HY36_03230</name>
</gene>
<dbReference type="AlphaFoldDB" id="A0A059ECK7"/>
<name>A0A059ECK7_9PROT</name>
<dbReference type="OrthoDB" id="9785929at2"/>
<dbReference type="SMART" id="SM00478">
    <property type="entry name" value="ENDO3c"/>
    <property type="match status" value="1"/>
</dbReference>
<evidence type="ECO:0000256" key="3">
    <source>
        <dbReference type="ARBA" id="ARBA00022763"/>
    </source>
</evidence>
<evidence type="ECO:0000313" key="8">
    <source>
        <dbReference type="Proteomes" id="UP000024547"/>
    </source>
</evidence>
<sequence length="215" mass="23551">MTAPSRRKLKAACETLAAADPALSRAYDELGVPTWRVGEPCYAALCRLIAYQQLSTKAAGSIWARTETYFREVTPDAVLAADPEDIRACGMSRPKVRHMVSIAEAITSGALDLERVCASDLDLARKELVSVKGIGPWTAELFLLYSVGAMDAFPVGDVGLMEAHKLLSEVETRMEIKEFSAHAEVWRPYRGVAAHMLWGWINDQRAKASQASPQA</sequence>
<comment type="caution">
    <text evidence="7">The sequence shown here is derived from an EMBL/GenBank/DDBJ whole genome shotgun (WGS) entry which is preliminary data.</text>
</comment>
<proteinExistence type="predicted"/>
<dbReference type="CDD" id="cd00056">
    <property type="entry name" value="ENDO3c"/>
    <property type="match status" value="1"/>
</dbReference>
<dbReference type="GO" id="GO:0006285">
    <property type="term" value="P:base-excision repair, AP site formation"/>
    <property type="evidence" value="ECO:0007669"/>
    <property type="project" value="TreeGrafter"/>
</dbReference>
<dbReference type="PATRIC" id="fig|1280948.3.peg.641"/>
<dbReference type="EC" id="3.2.2.21" evidence="2"/>
<keyword evidence="3" id="KW-0227">DNA damage</keyword>
<dbReference type="GO" id="GO:0043916">
    <property type="term" value="F:DNA-7-methylguanine glycosylase activity"/>
    <property type="evidence" value="ECO:0007669"/>
    <property type="project" value="TreeGrafter"/>
</dbReference>
<organism evidence="7 8">
    <name type="scientific">Hyphomonas atlantica</name>
    <dbReference type="NCBI Taxonomy" id="1280948"/>
    <lineage>
        <taxon>Bacteria</taxon>
        <taxon>Pseudomonadati</taxon>
        <taxon>Pseudomonadota</taxon>
        <taxon>Alphaproteobacteria</taxon>
        <taxon>Hyphomonadales</taxon>
        <taxon>Hyphomonadaceae</taxon>
        <taxon>Hyphomonas</taxon>
    </lineage>
</organism>
<feature type="domain" description="HhH-GPD" evidence="5">
    <location>
        <begin position="50"/>
        <end position="201"/>
    </location>
</feature>
<evidence type="ECO:0000313" key="7">
    <source>
        <dbReference type="EMBL" id="KCZ65416.1"/>
    </source>
</evidence>
<evidence type="ECO:0000313" key="6">
    <source>
        <dbReference type="EMBL" id="HAE94794.1"/>
    </source>
</evidence>
<dbReference type="GO" id="GO:0008725">
    <property type="term" value="F:DNA-3-methyladenine glycosylase activity"/>
    <property type="evidence" value="ECO:0007669"/>
    <property type="project" value="TreeGrafter"/>
</dbReference>
<dbReference type="Proteomes" id="UP000259173">
    <property type="component" value="Unassembled WGS sequence"/>
</dbReference>
<dbReference type="Gene3D" id="1.10.1670.40">
    <property type="match status" value="1"/>
</dbReference>
<dbReference type="PANTHER" id="PTHR43003">
    <property type="entry name" value="DNA-3-METHYLADENINE GLYCOSYLASE"/>
    <property type="match status" value="1"/>
</dbReference>
<evidence type="ECO:0000256" key="1">
    <source>
        <dbReference type="ARBA" id="ARBA00000086"/>
    </source>
</evidence>
<dbReference type="GO" id="GO:0005737">
    <property type="term" value="C:cytoplasm"/>
    <property type="evidence" value="ECO:0007669"/>
    <property type="project" value="TreeGrafter"/>
</dbReference>
<dbReference type="EMBL" id="DMBR01000289">
    <property type="protein sequence ID" value="HAE94794.1"/>
    <property type="molecule type" value="Genomic_DNA"/>
</dbReference>
<dbReference type="Proteomes" id="UP000024547">
    <property type="component" value="Unassembled WGS sequence"/>
</dbReference>
<accession>A0A059ECK7</accession>
<dbReference type="GO" id="GO:0032131">
    <property type="term" value="F:alkylated DNA binding"/>
    <property type="evidence" value="ECO:0007669"/>
    <property type="project" value="TreeGrafter"/>
</dbReference>
<dbReference type="RefSeq" id="WP_035548012.1">
    <property type="nucleotide sequence ID" value="NZ_AWFH01000001.1"/>
</dbReference>
<dbReference type="EMBL" id="AWFH01000001">
    <property type="protein sequence ID" value="KCZ65416.1"/>
    <property type="molecule type" value="Genomic_DNA"/>
</dbReference>
<evidence type="ECO:0000313" key="9">
    <source>
        <dbReference type="Proteomes" id="UP000259173"/>
    </source>
</evidence>
<dbReference type="PANTHER" id="PTHR43003:SF5">
    <property type="entry name" value="DNA-3-METHYLADENINE GLYCOSYLASE"/>
    <property type="match status" value="1"/>
</dbReference>
<dbReference type="GO" id="GO:0032993">
    <property type="term" value="C:protein-DNA complex"/>
    <property type="evidence" value="ECO:0007669"/>
    <property type="project" value="TreeGrafter"/>
</dbReference>
<dbReference type="InterPro" id="IPR051912">
    <property type="entry name" value="Alkylbase_DNA_Glycosylase/TA"/>
</dbReference>
<dbReference type="Pfam" id="PF00730">
    <property type="entry name" value="HhH-GPD"/>
    <property type="match status" value="1"/>
</dbReference>
<comment type="catalytic activity">
    <reaction evidence="1">
        <text>Hydrolysis of alkylated DNA, releasing 3-methyladenine, 3-methylguanine, 7-methylguanine and 7-methyladenine.</text>
        <dbReference type="EC" id="3.2.2.21"/>
    </reaction>
</comment>
<evidence type="ECO:0000256" key="4">
    <source>
        <dbReference type="ARBA" id="ARBA00023204"/>
    </source>
</evidence>
<dbReference type="STRING" id="1280948.HY36_03230"/>
<evidence type="ECO:0000256" key="2">
    <source>
        <dbReference type="ARBA" id="ARBA00012000"/>
    </source>
</evidence>
<reference evidence="6 9" key="2">
    <citation type="journal article" date="2018" name="Nat. Biotechnol.">
        <title>A standardized bacterial taxonomy based on genome phylogeny substantially revises the tree of life.</title>
        <authorList>
            <person name="Parks D.H."/>
            <person name="Chuvochina M."/>
            <person name="Waite D.W."/>
            <person name="Rinke C."/>
            <person name="Skarshewski A."/>
            <person name="Chaumeil P.A."/>
            <person name="Hugenholtz P."/>
        </authorList>
    </citation>
    <scope>NUCLEOTIDE SEQUENCE [LARGE SCALE GENOMIC DNA]</scope>
    <source>
        <strain evidence="6">UBA8557</strain>
    </source>
</reference>
<keyword evidence="4" id="KW-0234">DNA repair</keyword>
<dbReference type="InterPro" id="IPR003265">
    <property type="entry name" value="HhH-GPD_domain"/>
</dbReference>